<keyword evidence="4" id="KW-1185">Reference proteome</keyword>
<dbReference type="OrthoDB" id="5040307at2759"/>
<protein>
    <submittedName>
        <fullName evidence="3">Uncharacterized protein</fullName>
    </submittedName>
</protein>
<feature type="region of interest" description="Disordered" evidence="2">
    <location>
        <begin position="1"/>
        <end position="26"/>
    </location>
</feature>
<evidence type="ECO:0000313" key="3">
    <source>
        <dbReference type="EMBL" id="KAJ4196776.1"/>
    </source>
</evidence>
<reference evidence="3" key="1">
    <citation type="submission" date="2022-09" db="EMBL/GenBank/DDBJ databases">
        <title>Fusarium specimens isolated from Avocado Roots.</title>
        <authorList>
            <person name="Stajich J."/>
            <person name="Roper C."/>
            <person name="Heimlech-Rivalta G."/>
        </authorList>
    </citation>
    <scope>NUCLEOTIDE SEQUENCE</scope>
    <source>
        <strain evidence="3">A02</strain>
    </source>
</reference>
<feature type="region of interest" description="Disordered" evidence="2">
    <location>
        <begin position="182"/>
        <end position="212"/>
    </location>
</feature>
<keyword evidence="1" id="KW-0175">Coiled coil</keyword>
<dbReference type="AlphaFoldDB" id="A0A9W8RGL2"/>
<evidence type="ECO:0000256" key="2">
    <source>
        <dbReference type="SAM" id="MobiDB-lite"/>
    </source>
</evidence>
<dbReference type="Proteomes" id="UP001152087">
    <property type="component" value="Unassembled WGS sequence"/>
</dbReference>
<evidence type="ECO:0000313" key="4">
    <source>
        <dbReference type="Proteomes" id="UP001152087"/>
    </source>
</evidence>
<feature type="coiled-coil region" evidence="1">
    <location>
        <begin position="133"/>
        <end position="167"/>
    </location>
</feature>
<sequence>MDLYRRRSDPVVQLPVSPEPSQSQYRHPLLSSLPLSANPANQTTRSTNKLEAKAQALCSMTFELNLRNLNTHALRLERNIQRLAFKTADDQDFRRENEATLAKYMREVEAVKIHLAQYGDKPLVTRADIAKLQQEILQEVAEWKAELDDIRAQLDALRDQNRQFALRDRNLFEKIKEMLGSNQTPDALMPSAPSPPSATRTLPAGQSNPRMETRAMRRERLDVVVLNRQQRKYLQSAKVPLPVANLDPELALSSEHEYRITEAINSTKRWNREHKVTKCSDPEFIANYLMKQGRRDPGIAKVLQRAIQKRAFQAIKMETGEPWRPHDLTELCHSVAWRDVIDTATEVLVTKKHRTVQLLAQM</sequence>
<organism evidence="3 4">
    <name type="scientific">Fusarium falciforme</name>
    <dbReference type="NCBI Taxonomy" id="195108"/>
    <lineage>
        <taxon>Eukaryota</taxon>
        <taxon>Fungi</taxon>
        <taxon>Dikarya</taxon>
        <taxon>Ascomycota</taxon>
        <taxon>Pezizomycotina</taxon>
        <taxon>Sordariomycetes</taxon>
        <taxon>Hypocreomycetidae</taxon>
        <taxon>Hypocreales</taxon>
        <taxon>Nectriaceae</taxon>
        <taxon>Fusarium</taxon>
        <taxon>Fusarium solani species complex</taxon>
    </lineage>
</organism>
<comment type="caution">
    <text evidence="3">The sequence shown here is derived from an EMBL/GenBank/DDBJ whole genome shotgun (WGS) entry which is preliminary data.</text>
</comment>
<dbReference type="EMBL" id="JAOQAV010000002">
    <property type="protein sequence ID" value="KAJ4196776.1"/>
    <property type="molecule type" value="Genomic_DNA"/>
</dbReference>
<proteinExistence type="predicted"/>
<accession>A0A9W8RGL2</accession>
<name>A0A9W8RGL2_9HYPO</name>
<gene>
    <name evidence="3" type="ORF">NW755_001547</name>
</gene>
<evidence type="ECO:0000256" key="1">
    <source>
        <dbReference type="SAM" id="Coils"/>
    </source>
</evidence>